<dbReference type="Proteomes" id="UP001301653">
    <property type="component" value="Unassembled WGS sequence"/>
</dbReference>
<dbReference type="EMBL" id="JAYFUH010000072">
    <property type="protein sequence ID" value="MEA5667131.1"/>
    <property type="molecule type" value="Genomic_DNA"/>
</dbReference>
<evidence type="ECO:0000313" key="3">
    <source>
        <dbReference type="Proteomes" id="UP001301653"/>
    </source>
</evidence>
<proteinExistence type="predicted"/>
<name>A0ABU5V1C5_9GAMM</name>
<dbReference type="PROSITE" id="PS51257">
    <property type="entry name" value="PROKAR_LIPOPROTEIN"/>
    <property type="match status" value="1"/>
</dbReference>
<keyword evidence="1" id="KW-0732">Signal</keyword>
<comment type="caution">
    <text evidence="2">The sequence shown here is derived from an EMBL/GenBank/DDBJ whole genome shotgun (WGS) entry which is preliminary data.</text>
</comment>
<accession>A0ABU5V1C5</accession>
<evidence type="ECO:0000256" key="1">
    <source>
        <dbReference type="SAM" id="SignalP"/>
    </source>
</evidence>
<reference evidence="2 3" key="1">
    <citation type="submission" date="2023-12" db="EMBL/GenBank/DDBJ databases">
        <title>Stenotrophomonas guangdongensis sp. nov., isolated from wilted pepper plants (Capsicum annuum).</title>
        <authorList>
            <person name="Qiu M."/>
            <person name="Li Y."/>
            <person name="Liu Q."/>
            <person name="Zhang X."/>
            <person name="Huang Y."/>
            <person name="Guo R."/>
            <person name="Hu M."/>
            <person name="Zhou J."/>
            <person name="Zhou X."/>
        </authorList>
    </citation>
    <scope>NUCLEOTIDE SEQUENCE [LARGE SCALE GENOMIC DNA]</scope>
    <source>
        <strain evidence="2 3">MH1</strain>
    </source>
</reference>
<protein>
    <recommendedName>
        <fullName evidence="4">Lipoprotein</fullName>
    </recommendedName>
</protein>
<evidence type="ECO:0000313" key="2">
    <source>
        <dbReference type="EMBL" id="MEA5667131.1"/>
    </source>
</evidence>
<organism evidence="2 3">
    <name type="scientific">Stenotrophomonas capsici</name>
    <dbReference type="NCBI Taxonomy" id="3110230"/>
    <lineage>
        <taxon>Bacteria</taxon>
        <taxon>Pseudomonadati</taxon>
        <taxon>Pseudomonadota</taxon>
        <taxon>Gammaproteobacteria</taxon>
        <taxon>Lysobacterales</taxon>
        <taxon>Lysobacteraceae</taxon>
        <taxon>Stenotrophomonas</taxon>
    </lineage>
</organism>
<feature type="signal peptide" evidence="1">
    <location>
        <begin position="1"/>
        <end position="18"/>
    </location>
</feature>
<sequence>MSRLFASLLIPAIVLMLAGCTSELDKVRGQFIDSCMSSGAPKSNCKCAIDKLQDHYGEQGLVAINRQGRPPSDFMDQLANAAEQCRYQ</sequence>
<dbReference type="RefSeq" id="WP_323438267.1">
    <property type="nucleotide sequence ID" value="NZ_JAYFUH010000072.1"/>
</dbReference>
<gene>
    <name evidence="2" type="ORF">VA603_06225</name>
</gene>
<keyword evidence="3" id="KW-1185">Reference proteome</keyword>
<evidence type="ECO:0008006" key="4">
    <source>
        <dbReference type="Google" id="ProtNLM"/>
    </source>
</evidence>
<feature type="chain" id="PRO_5046433705" description="Lipoprotein" evidence="1">
    <location>
        <begin position="19"/>
        <end position="88"/>
    </location>
</feature>